<evidence type="ECO:0000313" key="2">
    <source>
        <dbReference type="EMBL" id="MBA0734079.1"/>
    </source>
</evidence>
<name>A0A7J9BED0_GOSGO</name>
<proteinExistence type="predicted"/>
<dbReference type="OrthoDB" id="1435729at2759"/>
<dbReference type="InterPro" id="IPR012337">
    <property type="entry name" value="RNaseH-like_sf"/>
</dbReference>
<dbReference type="GO" id="GO:0003676">
    <property type="term" value="F:nucleic acid binding"/>
    <property type="evidence" value="ECO:0007669"/>
    <property type="project" value="InterPro"/>
</dbReference>
<dbReference type="Gene3D" id="3.30.420.10">
    <property type="entry name" value="Ribonuclease H-like superfamily/Ribonuclease H"/>
    <property type="match status" value="1"/>
</dbReference>
<dbReference type="InterPro" id="IPR044730">
    <property type="entry name" value="RNase_H-like_dom_plant"/>
</dbReference>
<sequence>MGERCGAIEAEIYWSSGDRRDDPVVDRILACNVPFEGMGFDQLTWQWMSAAKFSFSESYKHFFEVKGGLLTNEERMWRGMTQIPYCELCGCAMETVEINVDGSVSRNSSRAAIGGVLRGPSDGWLIGFRIRTSMSDIFSIEAKAVLEGLKLAWNRGFRQAKLECDNVLLVDVLRNGLAAISNIA</sequence>
<accession>A0A7J9BED0</accession>
<dbReference type="AlphaFoldDB" id="A0A7J9BED0"/>
<dbReference type="Pfam" id="PF13456">
    <property type="entry name" value="RVT_3"/>
    <property type="match status" value="1"/>
</dbReference>
<dbReference type="Proteomes" id="UP000593579">
    <property type="component" value="Unassembled WGS sequence"/>
</dbReference>
<dbReference type="InterPro" id="IPR053151">
    <property type="entry name" value="RNase_H-like"/>
</dbReference>
<evidence type="ECO:0000313" key="3">
    <source>
        <dbReference type="Proteomes" id="UP000593579"/>
    </source>
</evidence>
<reference evidence="2 3" key="1">
    <citation type="journal article" date="2019" name="Genome Biol. Evol.">
        <title>Insights into the evolution of the New World diploid cottons (Gossypium, subgenus Houzingenia) based on genome sequencing.</title>
        <authorList>
            <person name="Grover C.E."/>
            <person name="Arick M.A. 2nd"/>
            <person name="Thrash A."/>
            <person name="Conover J.L."/>
            <person name="Sanders W.S."/>
            <person name="Peterson D.G."/>
            <person name="Frelichowski J.E."/>
            <person name="Scheffler J.A."/>
            <person name="Scheffler B.E."/>
            <person name="Wendel J.F."/>
        </authorList>
    </citation>
    <scope>NUCLEOTIDE SEQUENCE [LARGE SCALE GENOMIC DNA]</scope>
    <source>
        <strain evidence="2">5</strain>
        <tissue evidence="2">Leaf</tissue>
    </source>
</reference>
<dbReference type="EMBL" id="JABEZY010000002">
    <property type="protein sequence ID" value="MBA0734079.1"/>
    <property type="molecule type" value="Genomic_DNA"/>
</dbReference>
<dbReference type="InterPro" id="IPR036397">
    <property type="entry name" value="RNaseH_sf"/>
</dbReference>
<dbReference type="SUPFAM" id="SSF53098">
    <property type="entry name" value="Ribonuclease H-like"/>
    <property type="match status" value="1"/>
</dbReference>
<evidence type="ECO:0000259" key="1">
    <source>
        <dbReference type="Pfam" id="PF13456"/>
    </source>
</evidence>
<protein>
    <recommendedName>
        <fullName evidence="1">RNase H type-1 domain-containing protein</fullName>
    </recommendedName>
</protein>
<dbReference type="PANTHER" id="PTHR47723">
    <property type="entry name" value="OS05G0353850 PROTEIN"/>
    <property type="match status" value="1"/>
</dbReference>
<dbReference type="PANTHER" id="PTHR47723:SF24">
    <property type="entry name" value="RNASE H TYPE-1 DOMAIN-CONTAINING PROTEIN"/>
    <property type="match status" value="1"/>
</dbReference>
<organism evidence="2 3">
    <name type="scientific">Gossypium gossypioides</name>
    <name type="common">Mexican cotton</name>
    <name type="synonym">Selera gossypioides</name>
    <dbReference type="NCBI Taxonomy" id="34282"/>
    <lineage>
        <taxon>Eukaryota</taxon>
        <taxon>Viridiplantae</taxon>
        <taxon>Streptophyta</taxon>
        <taxon>Embryophyta</taxon>
        <taxon>Tracheophyta</taxon>
        <taxon>Spermatophyta</taxon>
        <taxon>Magnoliopsida</taxon>
        <taxon>eudicotyledons</taxon>
        <taxon>Gunneridae</taxon>
        <taxon>Pentapetalae</taxon>
        <taxon>rosids</taxon>
        <taxon>malvids</taxon>
        <taxon>Malvales</taxon>
        <taxon>Malvaceae</taxon>
        <taxon>Malvoideae</taxon>
        <taxon>Gossypium</taxon>
    </lineage>
</organism>
<feature type="domain" description="RNase H type-1" evidence="1">
    <location>
        <begin position="99"/>
        <end position="176"/>
    </location>
</feature>
<gene>
    <name evidence="2" type="ORF">Gogos_018030</name>
</gene>
<dbReference type="InterPro" id="IPR002156">
    <property type="entry name" value="RNaseH_domain"/>
</dbReference>
<keyword evidence="3" id="KW-1185">Reference proteome</keyword>
<dbReference type="GO" id="GO:0004523">
    <property type="term" value="F:RNA-DNA hybrid ribonuclease activity"/>
    <property type="evidence" value="ECO:0007669"/>
    <property type="project" value="InterPro"/>
</dbReference>
<comment type="caution">
    <text evidence="2">The sequence shown here is derived from an EMBL/GenBank/DDBJ whole genome shotgun (WGS) entry which is preliminary data.</text>
</comment>
<dbReference type="CDD" id="cd06222">
    <property type="entry name" value="RNase_H_like"/>
    <property type="match status" value="1"/>
</dbReference>